<gene>
    <name evidence="6" type="ORF">C7452_0040</name>
</gene>
<dbReference type="Pfam" id="PF02663">
    <property type="entry name" value="FmdE"/>
    <property type="match status" value="1"/>
</dbReference>
<dbReference type="Gene3D" id="3.30.1330.130">
    <property type="match status" value="1"/>
</dbReference>
<protein>
    <submittedName>
        <fullName evidence="6">Formylmethanofuran dehydrogenase subunit E</fullName>
    </submittedName>
</protein>
<feature type="domain" description="Zinc finger DksA/TraR C4-type" evidence="4">
    <location>
        <begin position="164"/>
        <end position="197"/>
    </location>
</feature>
<sequence>MKGNNENMVYHHHLYLNRDPEIGRVIVMDYEDIVGFHGHSCAGTALGYKVGEIVAERFGRSEDEEIVAVVENDSCSIDAIQFMTGCTFGKGNLIFRDYGKHVYTFFNRKTGNGIRISLKKPMDQLMKELGVTDRAELTEKILEMDPNDLFEVRDVSEKPPEEARIYGSIICAECGEPISEHRARVKNGRMVCIPCFEG</sequence>
<dbReference type="PANTHER" id="PTHR39418">
    <property type="entry name" value="DEHYDROGENASE-RELATED"/>
    <property type="match status" value="1"/>
</dbReference>
<accession>A0A371NC23</accession>
<dbReference type="EMBL" id="QREL01000001">
    <property type="protein sequence ID" value="REE28053.1"/>
    <property type="molecule type" value="Genomic_DNA"/>
</dbReference>
<evidence type="ECO:0000256" key="3">
    <source>
        <dbReference type="ARBA" id="ARBA00022833"/>
    </source>
</evidence>
<keyword evidence="1" id="KW-0479">Metal-binding</keyword>
<dbReference type="AlphaFoldDB" id="A0A371NC23"/>
<evidence type="ECO:0000313" key="6">
    <source>
        <dbReference type="EMBL" id="REE28053.1"/>
    </source>
</evidence>
<dbReference type="PANTHER" id="PTHR39418:SF1">
    <property type="entry name" value="DEHYDROGENASE"/>
    <property type="match status" value="1"/>
</dbReference>
<dbReference type="SUPFAM" id="SSF143555">
    <property type="entry name" value="FwdE-like"/>
    <property type="match status" value="1"/>
</dbReference>
<keyword evidence="7" id="KW-1185">Reference proteome</keyword>
<reference evidence="6 7" key="1">
    <citation type="submission" date="2018-07" db="EMBL/GenBank/DDBJ databases">
        <title>Genomic Encyclopedia of Type Strains, Phase IV (KMG-IV): sequencing the most valuable type-strain genomes for metagenomic binning, comparative biology and taxonomic classification.</title>
        <authorList>
            <person name="Goeker M."/>
        </authorList>
    </citation>
    <scope>NUCLEOTIDE SEQUENCE [LARGE SCALE GENOMIC DNA]</scope>
    <source>
        <strain evidence="6 7">DSM 7466</strain>
    </source>
</reference>
<dbReference type="Proteomes" id="UP000256864">
    <property type="component" value="Unassembled WGS sequence"/>
</dbReference>
<keyword evidence="2" id="KW-0863">Zinc-finger</keyword>
<name>A0A371NC23_9EURY</name>
<dbReference type="InterPro" id="IPR003814">
    <property type="entry name" value="FmdEsu_dom"/>
</dbReference>
<dbReference type="Pfam" id="PF01258">
    <property type="entry name" value="zf-dskA_traR"/>
    <property type="match status" value="1"/>
</dbReference>
<dbReference type="InterPro" id="IPR000962">
    <property type="entry name" value="Znf_DskA_TraR"/>
</dbReference>
<evidence type="ECO:0000256" key="1">
    <source>
        <dbReference type="ARBA" id="ARBA00022723"/>
    </source>
</evidence>
<keyword evidence="3" id="KW-0862">Zinc</keyword>
<evidence type="ECO:0000259" key="4">
    <source>
        <dbReference type="Pfam" id="PF01258"/>
    </source>
</evidence>
<evidence type="ECO:0000313" key="7">
    <source>
        <dbReference type="Proteomes" id="UP000256864"/>
    </source>
</evidence>
<dbReference type="InterPro" id="IPR026328">
    <property type="entry name" value="FmdE"/>
</dbReference>
<evidence type="ECO:0000259" key="5">
    <source>
        <dbReference type="Pfam" id="PF02663"/>
    </source>
</evidence>
<dbReference type="GO" id="GO:0008270">
    <property type="term" value="F:zinc ion binding"/>
    <property type="evidence" value="ECO:0007669"/>
    <property type="project" value="UniProtKB-KW"/>
</dbReference>
<dbReference type="PIRSF" id="PIRSF006578">
    <property type="entry name" value="FwdE"/>
    <property type="match status" value="1"/>
</dbReference>
<dbReference type="PROSITE" id="PS51128">
    <property type="entry name" value="ZF_DKSA_2"/>
    <property type="match status" value="1"/>
</dbReference>
<evidence type="ECO:0000256" key="2">
    <source>
        <dbReference type="ARBA" id="ARBA00022771"/>
    </source>
</evidence>
<proteinExistence type="predicted"/>
<comment type="caution">
    <text evidence="6">The sequence shown here is derived from an EMBL/GenBank/DDBJ whole genome shotgun (WGS) entry which is preliminary data.</text>
</comment>
<feature type="domain" description="Formylmethanofuran dehydrogenase subunit E" evidence="5">
    <location>
        <begin position="36"/>
        <end position="150"/>
    </location>
</feature>
<dbReference type="InterPro" id="IPR053194">
    <property type="entry name" value="tRNA_methyltr_O"/>
</dbReference>
<organism evidence="6 7">
    <name type="scientific">Methanothermobacter defluvii</name>
    <dbReference type="NCBI Taxonomy" id="49339"/>
    <lineage>
        <taxon>Archaea</taxon>
        <taxon>Methanobacteriati</taxon>
        <taxon>Methanobacteriota</taxon>
        <taxon>Methanomada group</taxon>
        <taxon>Methanobacteria</taxon>
        <taxon>Methanobacteriales</taxon>
        <taxon>Methanobacteriaceae</taxon>
        <taxon>Methanothermobacter</taxon>
    </lineage>
</organism>